<dbReference type="OrthoDB" id="498204at2759"/>
<gene>
    <name evidence="10" type="ORF">TrCOL_g5460</name>
</gene>
<protein>
    <recommendedName>
        <fullName evidence="8">L-2-hydroxyglutarate dehydrogenase, mitochondrial</fullName>
        <ecNumber evidence="7">1.1.99.2</ecNumber>
    </recommendedName>
</protein>
<dbReference type="Pfam" id="PF01266">
    <property type="entry name" value="DAO"/>
    <property type="match status" value="1"/>
</dbReference>
<keyword evidence="2" id="KW-0285">Flavoprotein</keyword>
<evidence type="ECO:0000256" key="5">
    <source>
        <dbReference type="ARBA" id="ARBA00036066"/>
    </source>
</evidence>
<keyword evidence="11" id="KW-1185">Reference proteome</keyword>
<evidence type="ECO:0000313" key="11">
    <source>
        <dbReference type="Proteomes" id="UP001165065"/>
    </source>
</evidence>
<comment type="similarity">
    <text evidence="6">Belongs to the L2HGDH family.</text>
</comment>
<comment type="caution">
    <text evidence="10">The sequence shown here is derived from an EMBL/GenBank/DDBJ whole genome shotgun (WGS) entry which is preliminary data.</text>
</comment>
<keyword evidence="3" id="KW-0274">FAD</keyword>
<dbReference type="InterPro" id="IPR006076">
    <property type="entry name" value="FAD-dep_OxRdtase"/>
</dbReference>
<evidence type="ECO:0000256" key="8">
    <source>
        <dbReference type="ARBA" id="ARBA00041137"/>
    </source>
</evidence>
<proteinExistence type="inferred from homology"/>
<dbReference type="Gene3D" id="3.30.9.10">
    <property type="entry name" value="D-Amino Acid Oxidase, subunit A, domain 2"/>
    <property type="match status" value="1"/>
</dbReference>
<evidence type="ECO:0000256" key="4">
    <source>
        <dbReference type="ARBA" id="ARBA00023002"/>
    </source>
</evidence>
<dbReference type="AlphaFoldDB" id="A0A9W7L7H8"/>
<comment type="cofactor">
    <cofactor evidence="1">
        <name>FAD</name>
        <dbReference type="ChEBI" id="CHEBI:57692"/>
    </cofactor>
</comment>
<keyword evidence="4" id="KW-0560">Oxidoreductase</keyword>
<feature type="domain" description="FAD dependent oxidoreductase" evidence="9">
    <location>
        <begin position="5"/>
        <end position="386"/>
    </location>
</feature>
<evidence type="ECO:0000256" key="6">
    <source>
        <dbReference type="ARBA" id="ARBA00037941"/>
    </source>
</evidence>
<dbReference type="PANTHER" id="PTHR43104">
    <property type="entry name" value="L-2-HYDROXYGLUTARATE DEHYDROGENASE, MITOCHONDRIAL"/>
    <property type="match status" value="1"/>
</dbReference>
<organism evidence="10 11">
    <name type="scientific">Triparma columacea</name>
    <dbReference type="NCBI Taxonomy" id="722753"/>
    <lineage>
        <taxon>Eukaryota</taxon>
        <taxon>Sar</taxon>
        <taxon>Stramenopiles</taxon>
        <taxon>Ochrophyta</taxon>
        <taxon>Bolidophyceae</taxon>
        <taxon>Parmales</taxon>
        <taxon>Triparmaceae</taxon>
        <taxon>Triparma</taxon>
    </lineage>
</organism>
<dbReference type="Gene3D" id="3.50.50.60">
    <property type="entry name" value="FAD/NAD(P)-binding domain"/>
    <property type="match status" value="1"/>
</dbReference>
<reference evidence="11" key="1">
    <citation type="journal article" date="2023" name="Commun. Biol.">
        <title>Genome analysis of Parmales, the sister group of diatoms, reveals the evolutionary specialization of diatoms from phago-mixotrophs to photoautotrophs.</title>
        <authorList>
            <person name="Ban H."/>
            <person name="Sato S."/>
            <person name="Yoshikawa S."/>
            <person name="Yamada K."/>
            <person name="Nakamura Y."/>
            <person name="Ichinomiya M."/>
            <person name="Sato N."/>
            <person name="Blanc-Mathieu R."/>
            <person name="Endo H."/>
            <person name="Kuwata A."/>
            <person name="Ogata H."/>
        </authorList>
    </citation>
    <scope>NUCLEOTIDE SEQUENCE [LARGE SCALE GENOMIC DNA]</scope>
</reference>
<dbReference type="InterPro" id="IPR036188">
    <property type="entry name" value="FAD/NAD-bd_sf"/>
</dbReference>
<evidence type="ECO:0000256" key="3">
    <source>
        <dbReference type="ARBA" id="ARBA00022827"/>
    </source>
</evidence>
<dbReference type="GO" id="GO:0047545">
    <property type="term" value="F:(S)-2-hydroxyglutarate dehydrogenase activity"/>
    <property type="evidence" value="ECO:0007669"/>
    <property type="project" value="UniProtKB-EC"/>
</dbReference>
<evidence type="ECO:0000256" key="1">
    <source>
        <dbReference type="ARBA" id="ARBA00001974"/>
    </source>
</evidence>
<dbReference type="SUPFAM" id="SSF51905">
    <property type="entry name" value="FAD/NAD(P)-binding domain"/>
    <property type="match status" value="1"/>
</dbReference>
<dbReference type="PANTHER" id="PTHR43104:SF4">
    <property type="entry name" value="L-2-HYDROXYGLUTARATE DEHYDROGENASE, MITOCHONDRIAL"/>
    <property type="match status" value="1"/>
</dbReference>
<evidence type="ECO:0000256" key="2">
    <source>
        <dbReference type="ARBA" id="ARBA00022630"/>
    </source>
</evidence>
<evidence type="ECO:0000313" key="10">
    <source>
        <dbReference type="EMBL" id="GMI35934.1"/>
    </source>
</evidence>
<comment type="catalytic activity">
    <reaction evidence="5">
        <text>(S)-2-hydroxyglutarate + A = 2-oxoglutarate + AH2</text>
        <dbReference type="Rhea" id="RHEA:21252"/>
        <dbReference type="ChEBI" id="CHEBI:13193"/>
        <dbReference type="ChEBI" id="CHEBI:16782"/>
        <dbReference type="ChEBI" id="CHEBI:16810"/>
        <dbReference type="ChEBI" id="CHEBI:17499"/>
        <dbReference type="EC" id="1.1.99.2"/>
    </reaction>
</comment>
<name>A0A9W7L7H8_9STRA</name>
<sequence>MDKPVIVLGGGIVGISIFRYLALASIPAHLLTVSPTLYTTLTSRNSAVLHTGMHGPSQTSNKVKWCKEGREMIEDFARAKGVRLEKTGKIMVANDEDGERRLEEFRSLGEALGVSPLSLTSSKVASFSPNVSCLSGLLFPTTSVVDVQGLCQALELDARSNSPDSHVLTNAKVTSLSQDPTGGYDLTVRQGDATYDLSASFVVNSAGLDAPSLYSSLFQVPSGEGPRHFFCKGHYYGYQDRNIIDLPVYPLPTKDGGGLGIHGTKTVDGDVVFGPNVEWMDEDVGIHGLTRPDGTERDYWGVDNEADIKEAFVESIKLYLPTLNPDKLSYSHCGIRPKLSHPNMKEEYVRQHDFYVGEDKDRWINLFGIESPGLTSSMKIGQVVGDMIKERLRNG</sequence>
<accession>A0A9W7L7H8</accession>
<dbReference type="Proteomes" id="UP001165065">
    <property type="component" value="Unassembled WGS sequence"/>
</dbReference>
<evidence type="ECO:0000259" key="9">
    <source>
        <dbReference type="Pfam" id="PF01266"/>
    </source>
</evidence>
<evidence type="ECO:0000256" key="7">
    <source>
        <dbReference type="ARBA" id="ARBA00038878"/>
    </source>
</evidence>
<dbReference type="EMBL" id="BRYA01000932">
    <property type="protein sequence ID" value="GMI35934.1"/>
    <property type="molecule type" value="Genomic_DNA"/>
</dbReference>
<dbReference type="EC" id="1.1.99.2" evidence="7"/>